<comment type="caution">
    <text evidence="1">The sequence shown here is derived from an EMBL/GenBank/DDBJ whole genome shotgun (WGS) entry which is preliminary data.</text>
</comment>
<protein>
    <submittedName>
        <fullName evidence="1">Thioredoxin family protein</fullName>
    </submittedName>
</protein>
<dbReference type="Gene3D" id="3.40.30.10">
    <property type="entry name" value="Glutaredoxin"/>
    <property type="match status" value="1"/>
</dbReference>
<dbReference type="EMBL" id="MQUC01000003">
    <property type="protein sequence ID" value="PRP67614.1"/>
    <property type="molecule type" value="Genomic_DNA"/>
</dbReference>
<dbReference type="SUPFAM" id="SSF52833">
    <property type="entry name" value="Thioredoxin-like"/>
    <property type="match status" value="1"/>
</dbReference>
<proteinExistence type="predicted"/>
<dbReference type="OrthoDB" id="6120799at2"/>
<name>A0A2S9WVX6_9FLAO</name>
<keyword evidence="2" id="KW-1185">Reference proteome</keyword>
<dbReference type="Proteomes" id="UP000239532">
    <property type="component" value="Unassembled WGS sequence"/>
</dbReference>
<dbReference type="InterPro" id="IPR036249">
    <property type="entry name" value="Thioredoxin-like_sf"/>
</dbReference>
<dbReference type="Pfam" id="PF14595">
    <property type="entry name" value="Thioredoxin_9"/>
    <property type="match status" value="1"/>
</dbReference>
<sequence>MELEQIIEKSLQNTLSYQQYRAFVEAHVVNGTNSGAEVTPALTEYTKLNHQRMKRLDKTMKLEPEIQDFLNRFDKKISFLIITESWCGDAAQTMPMINKVGMAAGIDLKIVLRDENLELMDHFLTNGSRSIAKLLVLDASHTKVLSQWGPRPSKATILVAQEKALKGELSAEFKQELQNWYNEDKGKNTENDLMQLLEAL</sequence>
<accession>A0A2S9WVX6</accession>
<evidence type="ECO:0000313" key="2">
    <source>
        <dbReference type="Proteomes" id="UP000239532"/>
    </source>
</evidence>
<dbReference type="RefSeq" id="WP_105983329.1">
    <property type="nucleotide sequence ID" value="NZ_MQUC01000003.1"/>
</dbReference>
<gene>
    <name evidence="1" type="ORF">BST86_11180</name>
</gene>
<reference evidence="1 2" key="1">
    <citation type="submission" date="2016-11" db="EMBL/GenBank/DDBJ databases">
        <title>Trade-off between light-utilization and light-protection in marine flavobacteria.</title>
        <authorList>
            <person name="Kumagai Y."/>
        </authorList>
    </citation>
    <scope>NUCLEOTIDE SEQUENCE [LARGE SCALE GENOMIC DNA]</scope>
    <source>
        <strain evidence="1 2">JCM 17109</strain>
    </source>
</reference>
<organism evidence="1 2">
    <name type="scientific">Nonlabens agnitus</name>
    <dbReference type="NCBI Taxonomy" id="870484"/>
    <lineage>
        <taxon>Bacteria</taxon>
        <taxon>Pseudomonadati</taxon>
        <taxon>Bacteroidota</taxon>
        <taxon>Flavobacteriia</taxon>
        <taxon>Flavobacteriales</taxon>
        <taxon>Flavobacteriaceae</taxon>
        <taxon>Nonlabens</taxon>
    </lineage>
</organism>
<evidence type="ECO:0000313" key="1">
    <source>
        <dbReference type="EMBL" id="PRP67614.1"/>
    </source>
</evidence>
<dbReference type="AlphaFoldDB" id="A0A2S9WVX6"/>